<dbReference type="WBParaSite" id="JU765_v2.g14623.t1">
    <property type="protein sequence ID" value="JU765_v2.g14623.t1"/>
    <property type="gene ID" value="JU765_v2.g14623"/>
</dbReference>
<evidence type="ECO:0000313" key="2">
    <source>
        <dbReference type="WBParaSite" id="JU765_v2.g14623.t1"/>
    </source>
</evidence>
<proteinExistence type="predicted"/>
<protein>
    <submittedName>
        <fullName evidence="2">Uncharacterized protein</fullName>
    </submittedName>
</protein>
<evidence type="ECO:0000313" key="1">
    <source>
        <dbReference type="Proteomes" id="UP000887576"/>
    </source>
</evidence>
<dbReference type="Proteomes" id="UP000887576">
    <property type="component" value="Unplaced"/>
</dbReference>
<reference evidence="2" key="1">
    <citation type="submission" date="2022-11" db="UniProtKB">
        <authorList>
            <consortium name="WormBaseParasite"/>
        </authorList>
    </citation>
    <scope>IDENTIFICATION</scope>
</reference>
<accession>A0AC34QB08</accession>
<sequence length="126" mass="14350">MNALLDSSEKIVDQIVSSTVSSKAIAEEIDHVLNNKTYSAKSKAFLASSVENLKENMLNSVQQCCKDMEVNENQESVLEEEEMSIDEEYSANLIEHRKMLESILKVEKQELENESSILRKKLQNLQ</sequence>
<name>A0AC34QB08_9BILA</name>
<organism evidence="1 2">
    <name type="scientific">Panagrolaimus sp. JU765</name>
    <dbReference type="NCBI Taxonomy" id="591449"/>
    <lineage>
        <taxon>Eukaryota</taxon>
        <taxon>Metazoa</taxon>
        <taxon>Ecdysozoa</taxon>
        <taxon>Nematoda</taxon>
        <taxon>Chromadorea</taxon>
        <taxon>Rhabditida</taxon>
        <taxon>Tylenchina</taxon>
        <taxon>Panagrolaimomorpha</taxon>
        <taxon>Panagrolaimoidea</taxon>
        <taxon>Panagrolaimidae</taxon>
        <taxon>Panagrolaimus</taxon>
    </lineage>
</organism>